<name>A0A455SRA8_9CHLR</name>
<accession>A0A455SRA8</accession>
<reference evidence="1" key="1">
    <citation type="submission" date="2018-12" db="EMBL/GenBank/DDBJ databases">
        <title>Novel natural products biosynthetic potential of the class Ktedonobacteria.</title>
        <authorList>
            <person name="Zheng Y."/>
            <person name="Saitou A."/>
            <person name="Wang C.M."/>
            <person name="Toyoda A."/>
            <person name="Minakuchi Y."/>
            <person name="Sekiguchi Y."/>
            <person name="Ueda K."/>
            <person name="Takano H."/>
            <person name="Sakai Y."/>
            <person name="Yokota A."/>
            <person name="Yabe S."/>
        </authorList>
    </citation>
    <scope>NUCLEOTIDE SEQUENCE</scope>
    <source>
        <strain evidence="1">COM3</strain>
    </source>
</reference>
<organism evidence="1">
    <name type="scientific">Thermosporothrix sp. COM3</name>
    <dbReference type="NCBI Taxonomy" id="2490863"/>
    <lineage>
        <taxon>Bacteria</taxon>
        <taxon>Bacillati</taxon>
        <taxon>Chloroflexota</taxon>
        <taxon>Ktedonobacteria</taxon>
        <taxon>Ktedonobacterales</taxon>
        <taxon>Thermosporotrichaceae</taxon>
        <taxon>Thermosporothrix</taxon>
    </lineage>
</organism>
<dbReference type="AlphaFoldDB" id="A0A455SRA8"/>
<dbReference type="EMBL" id="AP019376">
    <property type="protein sequence ID" value="BBH90156.1"/>
    <property type="molecule type" value="Genomic_DNA"/>
</dbReference>
<protein>
    <submittedName>
        <fullName evidence="1">Uncharacterized protein</fullName>
    </submittedName>
</protein>
<proteinExistence type="predicted"/>
<sequence length="70" mass="7743">MLTFSTHQKKKKWLIKPPGIKEPVKGFEPPAGGLQNLFHYKMACSAVLRASFLQKVTVHPYSPLQGGAHA</sequence>
<gene>
    <name evidence="1" type="ORF">KTC_49070</name>
</gene>
<evidence type="ECO:0000313" key="1">
    <source>
        <dbReference type="EMBL" id="BBH90156.1"/>
    </source>
</evidence>